<protein>
    <submittedName>
        <fullName evidence="1">Uncharacterized protein</fullName>
    </submittedName>
</protein>
<dbReference type="Proteomes" id="UP000237061">
    <property type="component" value="Unassembled WGS sequence"/>
</dbReference>
<dbReference type="AlphaFoldDB" id="A0A2S3ZRR6"/>
<name>A0A2S3ZRR6_ARTGL</name>
<dbReference type="EMBL" id="PPXC01000025">
    <property type="protein sequence ID" value="POH71692.1"/>
    <property type="molecule type" value="Genomic_DNA"/>
</dbReference>
<gene>
    <name evidence="1" type="ORF">CVS27_19705</name>
</gene>
<keyword evidence="2" id="KW-1185">Reference proteome</keyword>
<organism evidence="1 2">
    <name type="scientific">Arthrobacter glacialis</name>
    <dbReference type="NCBI Taxonomy" id="1664"/>
    <lineage>
        <taxon>Bacteria</taxon>
        <taxon>Bacillati</taxon>
        <taxon>Actinomycetota</taxon>
        <taxon>Actinomycetes</taxon>
        <taxon>Micrococcales</taxon>
        <taxon>Micrococcaceae</taxon>
        <taxon>Arthrobacter</taxon>
    </lineage>
</organism>
<evidence type="ECO:0000313" key="2">
    <source>
        <dbReference type="Proteomes" id="UP000237061"/>
    </source>
</evidence>
<sequence>MRIRNGTNTMSTNIHVDRPMVAGTRIDTAYTAAETMQKTFVRGHIGSRFTGLLTTFFGEERRC</sequence>
<comment type="caution">
    <text evidence="1">The sequence shown here is derived from an EMBL/GenBank/DDBJ whole genome shotgun (WGS) entry which is preliminary data.</text>
</comment>
<evidence type="ECO:0000313" key="1">
    <source>
        <dbReference type="EMBL" id="POH71692.1"/>
    </source>
</evidence>
<proteinExistence type="predicted"/>
<reference evidence="1 2" key="1">
    <citation type="submission" date="2018-01" db="EMBL/GenBank/DDBJ databases">
        <title>Arthrobacter sp. nov., from glaciers in China.</title>
        <authorList>
            <person name="Liu Q."/>
            <person name="Xin Y.-H."/>
        </authorList>
    </citation>
    <scope>NUCLEOTIDE SEQUENCE [LARGE SCALE GENOMIC DNA]</scope>
    <source>
        <strain evidence="1 2">HLT2-12-2</strain>
    </source>
</reference>
<accession>A0A2S3ZRR6</accession>